<gene>
    <name evidence="1" type="ORF">V22_33730</name>
</gene>
<evidence type="ECO:0000313" key="2">
    <source>
        <dbReference type="Proteomes" id="UP000319976"/>
    </source>
</evidence>
<sequence>MRVIETGAEALRRMFAGVIEQTFQTELGVADPALTDYLSTLLLRFTKCEAIYRFHDVEGKRLEEVAEMLMEAEQRQASPKRELHRHIGDYTLFWSGVFPESLRRMQAATRKDHLIDYCEQGRRSYFIASTFDGDPYRGEAPILRRLSEDFELCREGLNRARREWASQSGPNESTRSFERN</sequence>
<dbReference type="EMBL" id="CP036316">
    <property type="protein sequence ID" value="QDT66109.1"/>
    <property type="molecule type" value="Genomic_DNA"/>
</dbReference>
<dbReference type="Proteomes" id="UP000319976">
    <property type="component" value="Chromosome"/>
</dbReference>
<reference evidence="1 2" key="1">
    <citation type="submission" date="2019-02" db="EMBL/GenBank/DDBJ databases">
        <title>Deep-cultivation of Planctomycetes and their phenomic and genomic characterization uncovers novel biology.</title>
        <authorList>
            <person name="Wiegand S."/>
            <person name="Jogler M."/>
            <person name="Boedeker C."/>
            <person name="Pinto D."/>
            <person name="Vollmers J."/>
            <person name="Rivas-Marin E."/>
            <person name="Kohn T."/>
            <person name="Peeters S.H."/>
            <person name="Heuer A."/>
            <person name="Rast P."/>
            <person name="Oberbeckmann S."/>
            <person name="Bunk B."/>
            <person name="Jeske O."/>
            <person name="Meyerdierks A."/>
            <person name="Storesund J.E."/>
            <person name="Kallscheuer N."/>
            <person name="Luecker S."/>
            <person name="Lage O.M."/>
            <person name="Pohl T."/>
            <person name="Merkel B.J."/>
            <person name="Hornburger P."/>
            <person name="Mueller R.-W."/>
            <person name="Bruemmer F."/>
            <person name="Labrenz M."/>
            <person name="Spormann A.M."/>
            <person name="Op den Camp H."/>
            <person name="Overmann J."/>
            <person name="Amann R."/>
            <person name="Jetten M.S.M."/>
            <person name="Mascher T."/>
            <person name="Medema M.H."/>
            <person name="Devos D.P."/>
            <person name="Kaster A.-K."/>
            <person name="Ovreas L."/>
            <person name="Rohde M."/>
            <person name="Galperin M.Y."/>
            <person name="Jogler C."/>
        </authorList>
    </citation>
    <scope>NUCLEOTIDE SEQUENCE [LARGE SCALE GENOMIC DNA]</scope>
    <source>
        <strain evidence="1 2">V22</strain>
    </source>
</reference>
<protein>
    <submittedName>
        <fullName evidence="1">Uncharacterized protein</fullName>
    </submittedName>
</protein>
<evidence type="ECO:0000313" key="1">
    <source>
        <dbReference type="EMBL" id="QDT66109.1"/>
    </source>
</evidence>
<accession>A0A517TCL0</accession>
<dbReference type="AlphaFoldDB" id="A0A517TCL0"/>
<dbReference type="RefSeq" id="WP_145264942.1">
    <property type="nucleotide sequence ID" value="NZ_CP036316.1"/>
</dbReference>
<dbReference type="OrthoDB" id="7061165at2"/>
<organism evidence="1 2">
    <name type="scientific">Calycomorphotria hydatis</name>
    <dbReference type="NCBI Taxonomy" id="2528027"/>
    <lineage>
        <taxon>Bacteria</taxon>
        <taxon>Pseudomonadati</taxon>
        <taxon>Planctomycetota</taxon>
        <taxon>Planctomycetia</taxon>
        <taxon>Planctomycetales</taxon>
        <taxon>Planctomycetaceae</taxon>
        <taxon>Calycomorphotria</taxon>
    </lineage>
</organism>
<keyword evidence="2" id="KW-1185">Reference proteome</keyword>
<dbReference type="KEGG" id="chya:V22_33730"/>
<name>A0A517TCL0_9PLAN</name>
<proteinExistence type="predicted"/>